<dbReference type="Proteomes" id="UP000317371">
    <property type="component" value="Unassembled WGS sequence"/>
</dbReference>
<dbReference type="AlphaFoldDB" id="A0A540VLF4"/>
<accession>A0A540VLF4</accession>
<dbReference type="InterPro" id="IPR043129">
    <property type="entry name" value="ATPase_NBD"/>
</dbReference>
<keyword evidence="3" id="KW-1185">Reference proteome</keyword>
<dbReference type="PANTHER" id="PTHR18964">
    <property type="entry name" value="ROK (REPRESSOR, ORF, KINASE) FAMILY"/>
    <property type="match status" value="1"/>
</dbReference>
<dbReference type="PANTHER" id="PTHR18964:SF149">
    <property type="entry name" value="BIFUNCTIONAL UDP-N-ACETYLGLUCOSAMINE 2-EPIMERASE_N-ACETYLMANNOSAMINE KINASE"/>
    <property type="match status" value="1"/>
</dbReference>
<comment type="caution">
    <text evidence="2">The sequence shown here is derived from an EMBL/GenBank/DDBJ whole genome shotgun (WGS) entry which is preliminary data.</text>
</comment>
<dbReference type="EMBL" id="VIGC01000002">
    <property type="protein sequence ID" value="TQE97591.1"/>
    <property type="molecule type" value="Genomic_DNA"/>
</dbReference>
<evidence type="ECO:0000313" key="2">
    <source>
        <dbReference type="EMBL" id="TQE97591.1"/>
    </source>
</evidence>
<dbReference type="InParanoid" id="A0A540VLF4"/>
<dbReference type="SUPFAM" id="SSF53067">
    <property type="entry name" value="Actin-like ATPase domain"/>
    <property type="match status" value="1"/>
</dbReference>
<dbReference type="InterPro" id="IPR049874">
    <property type="entry name" value="ROK_cs"/>
</dbReference>
<dbReference type="OrthoDB" id="9795247at2"/>
<dbReference type="InterPro" id="IPR000600">
    <property type="entry name" value="ROK"/>
</dbReference>
<evidence type="ECO:0000313" key="3">
    <source>
        <dbReference type="Proteomes" id="UP000317371"/>
    </source>
</evidence>
<dbReference type="CDD" id="cd23763">
    <property type="entry name" value="ASKHA_ATPase_ROK"/>
    <property type="match status" value="1"/>
</dbReference>
<reference evidence="2 3" key="1">
    <citation type="submission" date="2019-06" db="EMBL/GenBank/DDBJ databases">
        <title>Genome sequence of Litorilinea aerophila BAA-2444.</title>
        <authorList>
            <person name="Maclea K.S."/>
            <person name="Maurais E.G."/>
            <person name="Iannazzi L.C."/>
        </authorList>
    </citation>
    <scope>NUCLEOTIDE SEQUENCE [LARGE SCALE GENOMIC DNA]</scope>
    <source>
        <strain evidence="2 3">ATCC BAA-2444</strain>
    </source>
</reference>
<dbReference type="RefSeq" id="WP_141608318.1">
    <property type="nucleotide sequence ID" value="NZ_VIGC02000002.1"/>
</dbReference>
<organism evidence="2 3">
    <name type="scientific">Litorilinea aerophila</name>
    <dbReference type="NCBI Taxonomy" id="1204385"/>
    <lineage>
        <taxon>Bacteria</taxon>
        <taxon>Bacillati</taxon>
        <taxon>Chloroflexota</taxon>
        <taxon>Caldilineae</taxon>
        <taxon>Caldilineales</taxon>
        <taxon>Caldilineaceae</taxon>
        <taxon>Litorilinea</taxon>
    </lineage>
</organism>
<gene>
    <name evidence="2" type="ORF">FKZ61_01575</name>
</gene>
<dbReference type="Gene3D" id="3.30.420.40">
    <property type="match status" value="2"/>
</dbReference>
<proteinExistence type="inferred from homology"/>
<evidence type="ECO:0000256" key="1">
    <source>
        <dbReference type="ARBA" id="ARBA00006479"/>
    </source>
</evidence>
<sequence length="323" mass="34008">MEGYVVGVDLGGTQLRAVLADGTGKILARHSTLTLAQEGPQAVLGRIRQQIAATAAGHPIAAIGIGAPGPTDPYQGVVLMGPNLPGWHRVPLRQELETAFGVPVFLGNDANLAGLAEHRYGAGRGCRHMVYMTVSTGIGTGVIVDNQMLLGRQGLAAELGHITIDIQAEEGDPPMVGTLEGLASGPNIARRAQHALRRGATSLALELANGRIEEVTPPVLQQAAQQGDAFALEQFRVAGRYLGIGITNILHIFNPERIVLGGSVWLHCAPFLESSLWETIRVRAQSSEYWQKLEIVSAALGDDVGLLGAVALAVDGLSRGEAR</sequence>
<dbReference type="Pfam" id="PF00480">
    <property type="entry name" value="ROK"/>
    <property type="match status" value="1"/>
</dbReference>
<name>A0A540VLF4_9CHLR</name>
<dbReference type="PROSITE" id="PS01125">
    <property type="entry name" value="ROK"/>
    <property type="match status" value="1"/>
</dbReference>
<protein>
    <submittedName>
        <fullName evidence="2">ROK family protein</fullName>
    </submittedName>
</protein>
<comment type="similarity">
    <text evidence="1">Belongs to the ROK (NagC/XylR) family.</text>
</comment>